<dbReference type="PANTHER" id="PTHR10983:SF16">
    <property type="entry name" value="LYSOCARDIOLIPIN ACYLTRANSFERASE 1"/>
    <property type="match status" value="1"/>
</dbReference>
<dbReference type="GO" id="GO:0016746">
    <property type="term" value="F:acyltransferase activity"/>
    <property type="evidence" value="ECO:0007669"/>
    <property type="project" value="UniProtKB-KW"/>
</dbReference>
<dbReference type="AlphaFoldDB" id="A0AAX4H5T5"/>
<keyword evidence="7" id="KW-1185">Reference proteome</keyword>
<dbReference type="SMART" id="SM00563">
    <property type="entry name" value="PlsC"/>
    <property type="match status" value="1"/>
</dbReference>
<keyword evidence="3" id="KW-0012">Acyltransferase</keyword>
<dbReference type="GO" id="GO:0005783">
    <property type="term" value="C:endoplasmic reticulum"/>
    <property type="evidence" value="ECO:0007669"/>
    <property type="project" value="TreeGrafter"/>
</dbReference>
<dbReference type="SUPFAM" id="SSF69593">
    <property type="entry name" value="Glycerol-3-phosphate (1)-acyltransferase"/>
    <property type="match status" value="1"/>
</dbReference>
<protein>
    <recommendedName>
        <fullName evidence="5">Phospholipid/glycerol acyltransferase domain-containing protein</fullName>
    </recommendedName>
</protein>
<feature type="transmembrane region" description="Helical" evidence="4">
    <location>
        <begin position="393"/>
        <end position="413"/>
    </location>
</feature>
<dbReference type="KEGG" id="asau:88172126"/>
<feature type="transmembrane region" description="Helical" evidence="4">
    <location>
        <begin position="12"/>
        <end position="40"/>
    </location>
</feature>
<evidence type="ECO:0000256" key="1">
    <source>
        <dbReference type="ARBA" id="ARBA00008655"/>
    </source>
</evidence>
<sequence length="418" mass="47681">MSALKSSTPMMAVRMVFCTVVFLVGAFSTRLLQGVAWLFFSGVPQWYYAFIEVLKVHFLVLITFITSIVSPCKFEVSYHKNNLPETTNFRLDGRGNLISTLSPNSVFISNHQLYTDWMFIWFLSYTANLAHGVYVVVKEQLVKAPIVGQGMLNFRFLFLLRKWEDDKIRMTNQLLEIDAEARGFGPALAVQVVASSNSKAPGIKVWPAGHSKKVELLHPYHLFIFPEGTVVAKHTRDRSDKYIAELGQAPLKHVLFPRVRGLFLALRLLRHSVDVVYDVTFGYSGLKAEDYGEDIYTLKAMFLMGNGPRKISSYIRSFAVKDIPLGDDDSIVDIDQLDPNIMKEFEQWLFKVWYEKDQLMAKFFETGAFVDDDDLSAQKIVADFKTRSVWENLSPFITLGCLVLMCYWAVVLIKRAIS</sequence>
<dbReference type="Proteomes" id="UP001338582">
    <property type="component" value="Chromosome 1"/>
</dbReference>
<dbReference type="GeneID" id="88172126"/>
<evidence type="ECO:0000256" key="2">
    <source>
        <dbReference type="ARBA" id="ARBA00022679"/>
    </source>
</evidence>
<comment type="similarity">
    <text evidence="1">Belongs to the 1-acyl-sn-glycerol-3-phosphate acyltransferase family.</text>
</comment>
<evidence type="ECO:0000256" key="3">
    <source>
        <dbReference type="ARBA" id="ARBA00023315"/>
    </source>
</evidence>
<dbReference type="PANTHER" id="PTHR10983">
    <property type="entry name" value="1-ACYLGLYCEROL-3-PHOSPHATE ACYLTRANSFERASE-RELATED"/>
    <property type="match status" value="1"/>
</dbReference>
<evidence type="ECO:0000313" key="7">
    <source>
        <dbReference type="Proteomes" id="UP001338582"/>
    </source>
</evidence>
<dbReference type="EMBL" id="CP138894">
    <property type="protein sequence ID" value="WPK23812.1"/>
    <property type="molecule type" value="Genomic_DNA"/>
</dbReference>
<dbReference type="Pfam" id="PF01553">
    <property type="entry name" value="Acyltransferase"/>
    <property type="match status" value="1"/>
</dbReference>
<evidence type="ECO:0000259" key="5">
    <source>
        <dbReference type="SMART" id="SM00563"/>
    </source>
</evidence>
<dbReference type="RefSeq" id="XP_062876198.1">
    <property type="nucleotide sequence ID" value="XM_063020128.1"/>
</dbReference>
<dbReference type="CDD" id="cd07990">
    <property type="entry name" value="LPLAT_LCLAT1-like"/>
    <property type="match status" value="1"/>
</dbReference>
<gene>
    <name evidence="6" type="ORF">PUMCH_001058</name>
</gene>
<keyword evidence="4" id="KW-0472">Membrane</keyword>
<dbReference type="InterPro" id="IPR032098">
    <property type="entry name" value="Acyltransf_C"/>
</dbReference>
<accession>A0AAX4H5T5</accession>
<dbReference type="InterPro" id="IPR002123">
    <property type="entry name" value="Plipid/glycerol_acylTrfase"/>
</dbReference>
<reference evidence="6 7" key="1">
    <citation type="submission" date="2023-10" db="EMBL/GenBank/DDBJ databases">
        <title>Draft Genome Sequence of Candida saopaulonensis from a very Premature Infant with Sepsis.</title>
        <authorList>
            <person name="Ning Y."/>
            <person name="Dai R."/>
            <person name="Xiao M."/>
            <person name="Xu Y."/>
            <person name="Yan Q."/>
            <person name="Zhang L."/>
        </authorList>
    </citation>
    <scope>NUCLEOTIDE SEQUENCE [LARGE SCALE GENOMIC DNA]</scope>
    <source>
        <strain evidence="6 7">19XY460</strain>
    </source>
</reference>
<feature type="domain" description="Phospholipid/glycerol acyltransferase" evidence="5">
    <location>
        <begin position="105"/>
        <end position="263"/>
    </location>
</feature>
<feature type="transmembrane region" description="Helical" evidence="4">
    <location>
        <begin position="46"/>
        <end position="70"/>
    </location>
</feature>
<proteinExistence type="inferred from homology"/>
<evidence type="ECO:0000313" key="6">
    <source>
        <dbReference type="EMBL" id="WPK23812.1"/>
    </source>
</evidence>
<keyword evidence="2" id="KW-0808">Transferase</keyword>
<keyword evidence="4" id="KW-0812">Transmembrane</keyword>
<evidence type="ECO:0000256" key="4">
    <source>
        <dbReference type="SAM" id="Phobius"/>
    </source>
</evidence>
<keyword evidence="4" id="KW-1133">Transmembrane helix</keyword>
<dbReference type="GO" id="GO:0036149">
    <property type="term" value="P:phosphatidylinositol acyl-chain remodeling"/>
    <property type="evidence" value="ECO:0007669"/>
    <property type="project" value="TreeGrafter"/>
</dbReference>
<name>A0AAX4H5T5_9ASCO</name>
<organism evidence="6 7">
    <name type="scientific">Australozyma saopauloensis</name>
    <dbReference type="NCBI Taxonomy" id="291208"/>
    <lineage>
        <taxon>Eukaryota</taxon>
        <taxon>Fungi</taxon>
        <taxon>Dikarya</taxon>
        <taxon>Ascomycota</taxon>
        <taxon>Saccharomycotina</taxon>
        <taxon>Pichiomycetes</taxon>
        <taxon>Metschnikowiaceae</taxon>
        <taxon>Australozyma</taxon>
    </lineage>
</organism>
<dbReference type="Pfam" id="PF16076">
    <property type="entry name" value="Acyltransf_C"/>
    <property type="match status" value="1"/>
</dbReference>